<dbReference type="CDD" id="cd04301">
    <property type="entry name" value="NAT_SF"/>
    <property type="match status" value="1"/>
</dbReference>
<dbReference type="InterPro" id="IPR000182">
    <property type="entry name" value="GNAT_dom"/>
</dbReference>
<dbReference type="InterPro" id="IPR011990">
    <property type="entry name" value="TPR-like_helical_dom_sf"/>
</dbReference>
<name>A0A2A6BE09_PRIPA</name>
<organism evidence="1 2">
    <name type="scientific">Pristionchus pacificus</name>
    <name type="common">Parasitic nematode worm</name>
    <dbReference type="NCBI Taxonomy" id="54126"/>
    <lineage>
        <taxon>Eukaryota</taxon>
        <taxon>Metazoa</taxon>
        <taxon>Ecdysozoa</taxon>
        <taxon>Nematoda</taxon>
        <taxon>Chromadorea</taxon>
        <taxon>Rhabditida</taxon>
        <taxon>Rhabditina</taxon>
        <taxon>Diplogasteromorpha</taxon>
        <taxon>Diplogasteroidea</taxon>
        <taxon>Neodiplogasteridae</taxon>
        <taxon>Pristionchus</taxon>
    </lineage>
</organism>
<dbReference type="InterPro" id="IPR018834">
    <property type="entry name" value="DNA/RNA-bd_Est1-type"/>
</dbReference>
<dbReference type="PANTHER" id="PTHR20905:SF17">
    <property type="entry name" value="N-ACETYLTRANSFERASE DOMAIN-CONTAINING PROTEIN"/>
    <property type="match status" value="1"/>
</dbReference>
<dbReference type="SUPFAM" id="SSF55729">
    <property type="entry name" value="Acyl-CoA N-acyltransferases (Nat)"/>
    <property type="match status" value="1"/>
</dbReference>
<dbReference type="SUPFAM" id="SSF48452">
    <property type="entry name" value="TPR-like"/>
    <property type="match status" value="1"/>
</dbReference>
<reference evidence="1" key="2">
    <citation type="submission" date="2022-06" db="UniProtKB">
        <authorList>
            <consortium name="EnsemblMetazoa"/>
        </authorList>
    </citation>
    <scope>IDENTIFICATION</scope>
    <source>
        <strain evidence="1">PS312</strain>
    </source>
</reference>
<reference evidence="2" key="1">
    <citation type="journal article" date="2008" name="Nat. Genet.">
        <title>The Pristionchus pacificus genome provides a unique perspective on nematode lifestyle and parasitism.</title>
        <authorList>
            <person name="Dieterich C."/>
            <person name="Clifton S.W."/>
            <person name="Schuster L.N."/>
            <person name="Chinwalla A."/>
            <person name="Delehaunty K."/>
            <person name="Dinkelacker I."/>
            <person name="Fulton L."/>
            <person name="Fulton R."/>
            <person name="Godfrey J."/>
            <person name="Minx P."/>
            <person name="Mitreva M."/>
            <person name="Roeseler W."/>
            <person name="Tian H."/>
            <person name="Witte H."/>
            <person name="Yang S.P."/>
            <person name="Wilson R.K."/>
            <person name="Sommer R.J."/>
        </authorList>
    </citation>
    <scope>NUCLEOTIDE SEQUENCE [LARGE SCALE GENOMIC DNA]</scope>
    <source>
        <strain evidence="2">PS312</strain>
    </source>
</reference>
<dbReference type="PANTHER" id="PTHR20905">
    <property type="entry name" value="N-ACETYLTRANSFERASE-RELATED"/>
    <property type="match status" value="1"/>
</dbReference>
<protein>
    <submittedName>
        <fullName evidence="1">Anat-1</fullName>
    </submittedName>
</protein>
<dbReference type="AlphaFoldDB" id="A0A2A6BE09"/>
<dbReference type="GO" id="GO:0008080">
    <property type="term" value="F:N-acetyltransferase activity"/>
    <property type="evidence" value="ECO:0000318"/>
    <property type="project" value="GO_Central"/>
</dbReference>
<dbReference type="Pfam" id="PF10373">
    <property type="entry name" value="EST1_DNA_bind"/>
    <property type="match status" value="1"/>
</dbReference>
<dbReference type="InterPro" id="IPR016181">
    <property type="entry name" value="Acyl_CoA_acyltransferase"/>
</dbReference>
<dbReference type="Pfam" id="PF00583">
    <property type="entry name" value="Acetyltransf_1"/>
    <property type="match status" value="1"/>
</dbReference>
<evidence type="ECO:0000313" key="2">
    <source>
        <dbReference type="Proteomes" id="UP000005239"/>
    </source>
</evidence>
<dbReference type="PROSITE" id="PS51186">
    <property type="entry name" value="GNAT"/>
    <property type="match status" value="1"/>
</dbReference>
<gene>
    <name evidence="1" type="primary">WBGene00203499</name>
</gene>
<keyword evidence="2" id="KW-1185">Reference proteome</keyword>
<accession>A0A8R1UHY1</accession>
<proteinExistence type="predicted"/>
<sequence>MFSEMGKEESRSRKIGQLRSIVSMNEDAKNELNYVLKAVELSTELILEDLDDSISLDHHSQLWSALRWSIDRAKGSTKDKISTTNTASSVASAFSSLMNLLHLLDSEYDLPTGKAPSPFISTPSYLLKTRKASEEGKTTILSYLAVRVGDIFRYKKDIAASAQWYRYAINVDPSNGEGWNQIGILSAQLGSPLDAVYSYYRATFTTNPSTIASSNILTVLDAHLDQEPDEDTDDDSFVLHTLALIHYSFDSSTLATLNLYNLLIMTMMRIESIREVEEVVDFLVDNFPQTETILSALRVKPSCELRQLLRDLIEDCSGSRSTSRVSRDSNDAIDGVILASPHSLLERQVDRLYSYSFTDERLRIANSFAQTVFNRVDIPFHVEEAIMLLWANMRSPLFIALICVRESQWGRGIGRTLLSAAICAGKEIGCDGAFGLASNEKANRLLGWALKASPQGVVYDSWKGEYKEPPIVPRDSRDRKMVFRIGHF</sequence>
<evidence type="ECO:0000313" key="1">
    <source>
        <dbReference type="EnsemblMetazoa" id="PPA30632.1"/>
    </source>
</evidence>
<dbReference type="Gene3D" id="1.25.40.10">
    <property type="entry name" value="Tetratricopeptide repeat domain"/>
    <property type="match status" value="1"/>
</dbReference>
<dbReference type="EnsemblMetazoa" id="PPA30632.1">
    <property type="protein sequence ID" value="PPA30632.1"/>
    <property type="gene ID" value="WBGene00203499"/>
</dbReference>
<dbReference type="Proteomes" id="UP000005239">
    <property type="component" value="Unassembled WGS sequence"/>
</dbReference>
<dbReference type="Gene3D" id="3.40.630.30">
    <property type="match status" value="1"/>
</dbReference>
<accession>A0A2A6BE09</accession>